<evidence type="ECO:0000313" key="9">
    <source>
        <dbReference type="Proteomes" id="UP001516023"/>
    </source>
</evidence>
<comment type="subcellular location">
    <subcellularLocation>
        <location evidence="1">Membrane</location>
        <topology evidence="1">Multi-pass membrane protein</topology>
    </subcellularLocation>
</comment>
<feature type="transmembrane region" description="Helical" evidence="7">
    <location>
        <begin position="448"/>
        <end position="467"/>
    </location>
</feature>
<comment type="caution">
    <text evidence="8">The sequence shown here is derived from an EMBL/GenBank/DDBJ whole genome shotgun (WGS) entry which is preliminary data.</text>
</comment>
<gene>
    <name evidence="8" type="ORF">HJC23_006856</name>
</gene>
<feature type="region of interest" description="Disordered" evidence="6">
    <location>
        <begin position="180"/>
        <end position="201"/>
    </location>
</feature>
<keyword evidence="4 7" id="KW-1133">Transmembrane helix</keyword>
<dbReference type="GO" id="GO:0016020">
    <property type="term" value="C:membrane"/>
    <property type="evidence" value="ECO:0007669"/>
    <property type="project" value="UniProtKB-SubCell"/>
</dbReference>
<dbReference type="Pfam" id="PF04117">
    <property type="entry name" value="Mpv17_PMP22"/>
    <property type="match status" value="1"/>
</dbReference>
<keyword evidence="3 7" id="KW-0812">Transmembrane</keyword>
<dbReference type="PANTHER" id="PTHR11266">
    <property type="entry name" value="PEROXISOMAL MEMBRANE PROTEIN 2, PXMP2 MPV17"/>
    <property type="match status" value="1"/>
</dbReference>
<evidence type="ECO:0000256" key="5">
    <source>
        <dbReference type="ARBA" id="ARBA00023136"/>
    </source>
</evidence>
<evidence type="ECO:0000256" key="6">
    <source>
        <dbReference type="SAM" id="MobiDB-lite"/>
    </source>
</evidence>
<reference evidence="8 9" key="1">
    <citation type="journal article" date="2020" name="G3 (Bethesda)">
        <title>Improved Reference Genome for Cyclotella cryptica CCMP332, a Model for Cell Wall Morphogenesis, Salinity Adaptation, and Lipid Production in Diatoms (Bacillariophyta).</title>
        <authorList>
            <person name="Roberts W.R."/>
            <person name="Downey K.M."/>
            <person name="Ruck E.C."/>
            <person name="Traller J.C."/>
            <person name="Alverson A.J."/>
        </authorList>
    </citation>
    <scope>NUCLEOTIDE SEQUENCE [LARGE SCALE GENOMIC DNA]</scope>
    <source>
        <strain evidence="8 9">CCMP332</strain>
    </source>
</reference>
<name>A0ABD3QD01_9STRA</name>
<evidence type="ECO:0000256" key="3">
    <source>
        <dbReference type="ARBA" id="ARBA00022692"/>
    </source>
</evidence>
<dbReference type="InterPro" id="IPR007248">
    <property type="entry name" value="Mpv17_PMP22"/>
</dbReference>
<evidence type="ECO:0000313" key="8">
    <source>
        <dbReference type="EMBL" id="KAL3797818.1"/>
    </source>
</evidence>
<keyword evidence="5 7" id="KW-0472">Membrane</keyword>
<feature type="compositionally biased region" description="Polar residues" evidence="6">
    <location>
        <begin position="124"/>
        <end position="134"/>
    </location>
</feature>
<organism evidence="8 9">
    <name type="scientific">Cyclotella cryptica</name>
    <dbReference type="NCBI Taxonomy" id="29204"/>
    <lineage>
        <taxon>Eukaryota</taxon>
        <taxon>Sar</taxon>
        <taxon>Stramenopiles</taxon>
        <taxon>Ochrophyta</taxon>
        <taxon>Bacillariophyta</taxon>
        <taxon>Coscinodiscophyceae</taxon>
        <taxon>Thalassiosirophycidae</taxon>
        <taxon>Stephanodiscales</taxon>
        <taxon>Stephanodiscaceae</taxon>
        <taxon>Cyclotella</taxon>
    </lineage>
</organism>
<sequence>MLMGLRLKTGKQMKIKVMKASLLLFSVFSHTTAFSRPRIHHVTTYHGSAKIVTSVPRGGSFNPSNIILKSSLIATIDAFYQTMPLTSAFLTCALKASAGRIPVWNDSSQNNENELDTNTHRQQSEGASSHNTSPQIGLADRICINLFDFLRQHLLRQPNISTVNDIFSYIGTVSDHNSSEPYNDAYSHKQGSPKSSGGDQTMKEIANNIVTAVTESSEINIKQPQPMGSSLQFQSSSTPTHSSLEVSNSSRKHKTVKNRKVTAACNSELADESPLCGVQNKVTSFYIEILDCTLRIQYCTHCVMCKYVQPGPDLVTQKTQAAKDRGNDDVVAPFHKKRNLAFFLYGGLYQGMAQEIIFNEFFPFLFGQGSDTFTVASKVVFDSFIVSPLLCLPVAYLVKSLIFQYSFREAISLYHSDVTKNGLLFKYWSIWGPVQCLTFGVVPQHLRIAFIAVVSFFWLTIFSSLTAQSQKDRDFVDNSCSVSVDDVQK</sequence>
<feature type="region of interest" description="Disordered" evidence="6">
    <location>
        <begin position="103"/>
        <end position="134"/>
    </location>
</feature>
<dbReference type="PANTHER" id="PTHR11266:SF121">
    <property type="entry name" value="OS09G0315000 PROTEIN"/>
    <property type="match status" value="1"/>
</dbReference>
<dbReference type="AlphaFoldDB" id="A0ABD3QD01"/>
<evidence type="ECO:0000256" key="7">
    <source>
        <dbReference type="SAM" id="Phobius"/>
    </source>
</evidence>
<evidence type="ECO:0000256" key="1">
    <source>
        <dbReference type="ARBA" id="ARBA00004141"/>
    </source>
</evidence>
<feature type="compositionally biased region" description="Polar residues" evidence="6">
    <location>
        <begin position="189"/>
        <end position="199"/>
    </location>
</feature>
<feature type="region of interest" description="Disordered" evidence="6">
    <location>
        <begin position="221"/>
        <end position="257"/>
    </location>
</feature>
<evidence type="ECO:0000256" key="4">
    <source>
        <dbReference type="ARBA" id="ARBA00022989"/>
    </source>
</evidence>
<keyword evidence="9" id="KW-1185">Reference proteome</keyword>
<comment type="similarity">
    <text evidence="2">Belongs to the peroxisomal membrane protein PXMP2/4 family.</text>
</comment>
<protein>
    <submittedName>
        <fullName evidence="8">Uncharacterized protein</fullName>
    </submittedName>
</protein>
<accession>A0ABD3QD01</accession>
<feature type="compositionally biased region" description="Polar residues" evidence="6">
    <location>
        <begin position="221"/>
        <end position="249"/>
    </location>
</feature>
<evidence type="ECO:0000256" key="2">
    <source>
        <dbReference type="ARBA" id="ARBA00006824"/>
    </source>
</evidence>
<proteinExistence type="inferred from homology"/>
<dbReference type="Proteomes" id="UP001516023">
    <property type="component" value="Unassembled WGS sequence"/>
</dbReference>
<dbReference type="EMBL" id="JABMIG020000051">
    <property type="protein sequence ID" value="KAL3797818.1"/>
    <property type="molecule type" value="Genomic_DNA"/>
</dbReference>